<name>A0ABS8MLB1_9FLAO</name>
<comment type="caution">
    <text evidence="1">The sequence shown here is derived from an EMBL/GenBank/DDBJ whole genome shotgun (WGS) entry which is preliminary data.</text>
</comment>
<reference evidence="1" key="1">
    <citation type="submission" date="2021-11" db="EMBL/GenBank/DDBJ databases">
        <title>Description of novel Flavobacterium species.</title>
        <authorList>
            <person name="Saticioglu I.B."/>
            <person name="Ay H."/>
            <person name="Altun S."/>
            <person name="Duman M."/>
        </authorList>
    </citation>
    <scope>NUCLEOTIDE SEQUENCE</scope>
    <source>
        <strain evidence="1">F-30</strain>
    </source>
</reference>
<protein>
    <submittedName>
        <fullName evidence="1">Uncharacterized protein</fullName>
    </submittedName>
</protein>
<organism evidence="1 2">
    <name type="scientific">Flavobacterium piscisymbiosum</name>
    <dbReference type="NCBI Taxonomy" id="2893753"/>
    <lineage>
        <taxon>Bacteria</taxon>
        <taxon>Pseudomonadati</taxon>
        <taxon>Bacteroidota</taxon>
        <taxon>Flavobacteriia</taxon>
        <taxon>Flavobacteriales</taxon>
        <taxon>Flavobacteriaceae</taxon>
        <taxon>Flavobacterium</taxon>
    </lineage>
</organism>
<accession>A0ABS8MLB1</accession>
<gene>
    <name evidence="1" type="ORF">LNP81_25115</name>
</gene>
<sequence length="152" mass="17452">MATFQQQLARAKKLKPKSLEINLYKFIRSIEKDFLDLEKKRLSVDHKDIFGNPIGFYSENTEIISGGRKKAGDPFTGLDTGDWFKGFYMQEVNGVLRFSSKDPKNSIILSDGPDNTWLSDELFGLTDKELKEVITSRLLPFFIQNARKILEL</sequence>
<dbReference type="Proteomes" id="UP001430679">
    <property type="component" value="Unassembled WGS sequence"/>
</dbReference>
<dbReference type="RefSeq" id="WP_230040127.1">
    <property type="nucleotide sequence ID" value="NZ_JAJJMM010000001.1"/>
</dbReference>
<dbReference type="EMBL" id="JAJJMM010000001">
    <property type="protein sequence ID" value="MCC9066283.1"/>
    <property type="molecule type" value="Genomic_DNA"/>
</dbReference>
<proteinExistence type="predicted"/>
<evidence type="ECO:0000313" key="1">
    <source>
        <dbReference type="EMBL" id="MCC9066283.1"/>
    </source>
</evidence>
<evidence type="ECO:0000313" key="2">
    <source>
        <dbReference type="Proteomes" id="UP001430679"/>
    </source>
</evidence>
<keyword evidence="2" id="KW-1185">Reference proteome</keyword>